<dbReference type="OrthoDB" id="571721at2"/>
<evidence type="ECO:0000313" key="3">
    <source>
        <dbReference type="Proteomes" id="UP000184550"/>
    </source>
</evidence>
<organism evidence="2 3">
    <name type="scientific">Planktothrix serta PCC 8927</name>
    <dbReference type="NCBI Taxonomy" id="671068"/>
    <lineage>
        <taxon>Bacteria</taxon>
        <taxon>Bacillati</taxon>
        <taxon>Cyanobacteriota</taxon>
        <taxon>Cyanophyceae</taxon>
        <taxon>Oscillatoriophycideae</taxon>
        <taxon>Oscillatoriales</taxon>
        <taxon>Microcoleaceae</taxon>
        <taxon>Planktothrix</taxon>
    </lineage>
</organism>
<dbReference type="EMBL" id="CZCU02000148">
    <property type="protein sequence ID" value="VXD21019.1"/>
    <property type="molecule type" value="Genomic_DNA"/>
</dbReference>
<sequence>MKDFIREFHKRVAEINKYFELVDRIENLGPFSTNSISFPSGEYTVDSELQKILKSHCYLLLYNLIESSIRNGIIAIHDAILMDQLTYRDLSEKIQKLWLLNDQSKSFIASNIKKETIANNLQDTIRSVIKNEIVTLDQTNIPISGNLDAKTIKKLIDMYGFHGNLGVPDKEIDDILNFIVKIRCDLAHGNVSFCDASNQIIWKKSGDNADDHKSEFRYLIDDKENVVKYLTHLLKNINDYIDNKKYKL</sequence>
<accession>A0A7Z9BRP4</accession>
<comment type="caution">
    <text evidence="2">The sequence shown here is derived from an EMBL/GenBank/DDBJ whole genome shotgun (WGS) entry which is preliminary data.</text>
</comment>
<keyword evidence="3" id="KW-1185">Reference proteome</keyword>
<dbReference type="Proteomes" id="UP000184550">
    <property type="component" value="Unassembled WGS sequence"/>
</dbReference>
<proteinExistence type="predicted"/>
<evidence type="ECO:0000259" key="1">
    <source>
        <dbReference type="Pfam" id="PF18737"/>
    </source>
</evidence>
<dbReference type="RefSeq" id="WP_083623487.1">
    <property type="nucleotide sequence ID" value="NZ_LR734876.1"/>
</dbReference>
<feature type="domain" description="MAE-28990/MAE-18760-like HEPN" evidence="1">
    <location>
        <begin position="5"/>
        <end position="246"/>
    </location>
</feature>
<dbReference type="InterPro" id="IPR040788">
    <property type="entry name" value="HEPN_MAE_28990"/>
</dbReference>
<dbReference type="Pfam" id="PF18737">
    <property type="entry name" value="HEPN_MAE_28990"/>
    <property type="match status" value="1"/>
</dbReference>
<gene>
    <name evidence="2" type="ORF">PL8927_710021</name>
</gene>
<dbReference type="AlphaFoldDB" id="A0A7Z9BRP4"/>
<reference evidence="2" key="1">
    <citation type="submission" date="2019-10" db="EMBL/GenBank/DDBJ databases">
        <authorList>
            <consortium name="Genoscope - CEA"/>
            <person name="William W."/>
        </authorList>
    </citation>
    <scope>NUCLEOTIDE SEQUENCE [LARGE SCALE GENOMIC DNA]</scope>
    <source>
        <strain evidence="2">BBR_PRJEB10992</strain>
    </source>
</reference>
<name>A0A7Z9BRP4_9CYAN</name>
<protein>
    <recommendedName>
        <fullName evidence="1">MAE-28990/MAE-18760-like HEPN domain-containing protein</fullName>
    </recommendedName>
</protein>
<evidence type="ECO:0000313" key="2">
    <source>
        <dbReference type="EMBL" id="VXD21019.1"/>
    </source>
</evidence>